<accession>A0A2P2R5E4</accession>
<dbReference type="AlphaFoldDB" id="A0A2P2R5E4"/>
<sequence length="19" mass="2239">MGYEIFKNPCIEQSYCSIL</sequence>
<proteinExistence type="predicted"/>
<reference evidence="1" key="1">
    <citation type="submission" date="2018-02" db="EMBL/GenBank/DDBJ databases">
        <title>Rhizophora mucronata_Transcriptome.</title>
        <authorList>
            <person name="Meera S.P."/>
            <person name="Sreeshan A."/>
            <person name="Augustine A."/>
        </authorList>
    </citation>
    <scope>NUCLEOTIDE SEQUENCE</scope>
    <source>
        <tissue evidence="1">Leaf</tissue>
    </source>
</reference>
<dbReference type="EMBL" id="GGEC01093956">
    <property type="protein sequence ID" value="MBX74440.1"/>
    <property type="molecule type" value="Transcribed_RNA"/>
</dbReference>
<protein>
    <submittedName>
        <fullName evidence="1">Uncharacterized protein</fullName>
    </submittedName>
</protein>
<organism evidence="1">
    <name type="scientific">Rhizophora mucronata</name>
    <name type="common">Asiatic mangrove</name>
    <dbReference type="NCBI Taxonomy" id="61149"/>
    <lineage>
        <taxon>Eukaryota</taxon>
        <taxon>Viridiplantae</taxon>
        <taxon>Streptophyta</taxon>
        <taxon>Embryophyta</taxon>
        <taxon>Tracheophyta</taxon>
        <taxon>Spermatophyta</taxon>
        <taxon>Magnoliopsida</taxon>
        <taxon>eudicotyledons</taxon>
        <taxon>Gunneridae</taxon>
        <taxon>Pentapetalae</taxon>
        <taxon>rosids</taxon>
        <taxon>fabids</taxon>
        <taxon>Malpighiales</taxon>
        <taxon>Rhizophoraceae</taxon>
        <taxon>Rhizophora</taxon>
    </lineage>
</organism>
<name>A0A2P2R5E4_RHIMU</name>
<evidence type="ECO:0000313" key="1">
    <source>
        <dbReference type="EMBL" id="MBX74440.1"/>
    </source>
</evidence>